<dbReference type="EMBL" id="JBBEGN010000014">
    <property type="protein sequence ID" value="MEJ2870653.1"/>
    <property type="molecule type" value="Genomic_DNA"/>
</dbReference>
<dbReference type="CDD" id="cd00085">
    <property type="entry name" value="HNHc"/>
    <property type="match status" value="1"/>
</dbReference>
<sequence>MAAVLETETPGGDPFAGIPAGPALAATLATVVVAELPGQHVAAWMRATFRQRNHDDAELLEAIRQACRSRADTCRRVYDDGFAPRIAAANLGWSAVTASARYGLACFVLEAQPALGAAMRSGELEERKAAIFDAATEGLEEHQISEVVRIVLPEAPGLAYGALRERILEVARALDPAWAAGRLAAAIARARVTARVAPSGAVDLCGYDLPPDLAQDAKAHLDALALRVQARMAVLGADLGVGFISARIFTRLLDGTLTGLDDPAITDAIVTELCSGPPNDDDPYDEPDDGPDDGGPDDGGPDGPSDDRPEDGPGDGGPGELADAGPDGPHGPPDEPREGPGDAPGDGRSGATPVVEPYPAEVALRMRLSTLLGHDRHPAELPGLGGTLPEIAHRRARELGAATWQLLVHDDHGRLQHLIGLRAPPHAGRDSRHRRRTVQITAPAALLDALDLTGQAGAWLADLLAAYHRSRDRPPHEHPATTDRDADRRLPGAALARWIDARDPTCVAPGCSVLAKRCEHDHTLDWHHGGRTRAEGLANLCKADHRAKHLAGWTYHQPEPGRFQITDPTGTVHHTESQVARPLPDPQETPHEPFGDFDVPPPADFAPRPTPDGRITTAALATVEYLQARRPPPWQPTPATRDEDDDEPPY</sequence>
<evidence type="ECO:0000256" key="1">
    <source>
        <dbReference type="SAM" id="MobiDB-lite"/>
    </source>
</evidence>
<keyword evidence="2" id="KW-0540">Nuclease</keyword>
<dbReference type="GO" id="GO:0004519">
    <property type="term" value="F:endonuclease activity"/>
    <property type="evidence" value="ECO:0007669"/>
    <property type="project" value="UniProtKB-KW"/>
</dbReference>
<protein>
    <submittedName>
        <fullName evidence="2">HNH endonuclease signature motif containing protein</fullName>
    </submittedName>
</protein>
<dbReference type="InterPro" id="IPR003615">
    <property type="entry name" value="HNH_nuc"/>
</dbReference>
<feature type="region of interest" description="Disordered" evidence="1">
    <location>
        <begin position="272"/>
        <end position="354"/>
    </location>
</feature>
<feature type="region of interest" description="Disordered" evidence="1">
    <location>
        <begin position="573"/>
        <end position="650"/>
    </location>
</feature>
<keyword evidence="3" id="KW-1185">Reference proteome</keyword>
<keyword evidence="2" id="KW-0255">Endonuclease</keyword>
<feature type="compositionally biased region" description="Acidic residues" evidence="1">
    <location>
        <begin position="279"/>
        <end position="300"/>
    </location>
</feature>
<evidence type="ECO:0000313" key="3">
    <source>
        <dbReference type="Proteomes" id="UP001385809"/>
    </source>
</evidence>
<keyword evidence="2" id="KW-0378">Hydrolase</keyword>
<proteinExistence type="predicted"/>
<dbReference type="Proteomes" id="UP001385809">
    <property type="component" value="Unassembled WGS sequence"/>
</dbReference>
<evidence type="ECO:0000313" key="2">
    <source>
        <dbReference type="EMBL" id="MEJ2870653.1"/>
    </source>
</evidence>
<reference evidence="2 3" key="1">
    <citation type="submission" date="2024-03" db="EMBL/GenBank/DDBJ databases">
        <title>Actinomycetospora sp. OC33-EN08, a novel actinomycete isolated from wild orchid (Aerides multiflora).</title>
        <authorList>
            <person name="Suriyachadkun C."/>
        </authorList>
    </citation>
    <scope>NUCLEOTIDE SEQUENCE [LARGE SCALE GENOMIC DNA]</scope>
    <source>
        <strain evidence="2 3">OC33-EN08</strain>
    </source>
</reference>
<organism evidence="2 3">
    <name type="scientific">Actinomycetospora aurantiaca</name>
    <dbReference type="NCBI Taxonomy" id="3129233"/>
    <lineage>
        <taxon>Bacteria</taxon>
        <taxon>Bacillati</taxon>
        <taxon>Actinomycetota</taxon>
        <taxon>Actinomycetes</taxon>
        <taxon>Pseudonocardiales</taxon>
        <taxon>Pseudonocardiaceae</taxon>
        <taxon>Actinomycetospora</taxon>
    </lineage>
</organism>
<accession>A0ABU8MW52</accession>
<name>A0ABU8MW52_9PSEU</name>
<dbReference type="RefSeq" id="WP_337697221.1">
    <property type="nucleotide sequence ID" value="NZ_JBBEGN010000014.1"/>
</dbReference>
<comment type="caution">
    <text evidence="2">The sequence shown here is derived from an EMBL/GenBank/DDBJ whole genome shotgun (WGS) entry which is preliminary data.</text>
</comment>
<feature type="compositionally biased region" description="Pro residues" evidence="1">
    <location>
        <begin position="599"/>
        <end position="610"/>
    </location>
</feature>
<gene>
    <name evidence="2" type="ORF">WCD74_23020</name>
</gene>